<dbReference type="RefSeq" id="XP_002674222.1">
    <property type="nucleotide sequence ID" value="XM_002674176.1"/>
</dbReference>
<keyword evidence="3" id="KW-0813">Transport</keyword>
<organism evidence="10">
    <name type="scientific">Naegleria gruberi</name>
    <name type="common">Amoeba</name>
    <dbReference type="NCBI Taxonomy" id="5762"/>
    <lineage>
        <taxon>Eukaryota</taxon>
        <taxon>Discoba</taxon>
        <taxon>Heterolobosea</taxon>
        <taxon>Tetramitia</taxon>
        <taxon>Eutetramitia</taxon>
        <taxon>Vahlkampfiidae</taxon>
        <taxon>Naegleria</taxon>
    </lineage>
</organism>
<feature type="transmembrane region" description="Helical" evidence="8">
    <location>
        <begin position="415"/>
        <end position="435"/>
    </location>
</feature>
<accession>D2VNU6</accession>
<dbReference type="OMA" id="WVYWGIA"/>
<dbReference type="KEGG" id="ngr:NAEGRDRAFT_70623"/>
<feature type="transmembrane region" description="Helical" evidence="8">
    <location>
        <begin position="499"/>
        <end position="519"/>
    </location>
</feature>
<dbReference type="Pfam" id="PF01733">
    <property type="entry name" value="Nucleoside_tran"/>
    <property type="match status" value="2"/>
</dbReference>
<evidence type="ECO:0000256" key="7">
    <source>
        <dbReference type="SAM" id="MobiDB-lite"/>
    </source>
</evidence>
<comment type="subcellular location">
    <subcellularLocation>
        <location evidence="1">Membrane</location>
        <topology evidence="1">Multi-pass membrane protein</topology>
    </subcellularLocation>
</comment>
<feature type="transmembrane region" description="Helical" evidence="8">
    <location>
        <begin position="275"/>
        <end position="293"/>
    </location>
</feature>
<evidence type="ECO:0000256" key="1">
    <source>
        <dbReference type="ARBA" id="ARBA00004141"/>
    </source>
</evidence>
<dbReference type="PANTHER" id="PTHR10332:SF10">
    <property type="entry name" value="EQUILIBRATIVE NUCLEOSIDE TRANSPORTER 4"/>
    <property type="match status" value="1"/>
</dbReference>
<dbReference type="InParanoid" id="D2VNU6"/>
<dbReference type="Proteomes" id="UP000006671">
    <property type="component" value="Unassembled WGS sequence"/>
</dbReference>
<protein>
    <submittedName>
        <fullName evidence="9">Predicted protein</fullName>
    </submittedName>
</protein>
<dbReference type="PRINTS" id="PR01130">
    <property type="entry name" value="DERENTRNSPRT"/>
</dbReference>
<dbReference type="eggNOG" id="KOG1479">
    <property type="taxonomic scope" value="Eukaryota"/>
</dbReference>
<comment type="similarity">
    <text evidence="2">Belongs to the SLC29A/ENT transporter (TC 2.A.57) family.</text>
</comment>
<dbReference type="VEuPathDB" id="AmoebaDB:NAEGRDRAFT_70623"/>
<evidence type="ECO:0000256" key="3">
    <source>
        <dbReference type="ARBA" id="ARBA00022448"/>
    </source>
</evidence>
<evidence type="ECO:0000256" key="2">
    <source>
        <dbReference type="ARBA" id="ARBA00007965"/>
    </source>
</evidence>
<feature type="region of interest" description="Disordered" evidence="7">
    <location>
        <begin position="25"/>
        <end position="46"/>
    </location>
</feature>
<keyword evidence="5 8" id="KW-1133">Transmembrane helix</keyword>
<feature type="transmembrane region" description="Helical" evidence="8">
    <location>
        <begin position="470"/>
        <end position="493"/>
    </location>
</feature>
<keyword evidence="10" id="KW-1185">Reference proteome</keyword>
<feature type="transmembrane region" description="Helical" evidence="8">
    <location>
        <begin position="375"/>
        <end position="395"/>
    </location>
</feature>
<proteinExistence type="inferred from homology"/>
<dbReference type="OrthoDB" id="46396at2759"/>
<name>D2VNU6_NAEGR</name>
<dbReference type="EMBL" id="GG738885">
    <property type="protein sequence ID" value="EFC41478.1"/>
    <property type="molecule type" value="Genomic_DNA"/>
</dbReference>
<evidence type="ECO:0000256" key="6">
    <source>
        <dbReference type="ARBA" id="ARBA00023136"/>
    </source>
</evidence>
<feature type="transmembrane region" description="Helical" evidence="8">
    <location>
        <begin position="540"/>
        <end position="562"/>
    </location>
</feature>
<dbReference type="InterPro" id="IPR002259">
    <property type="entry name" value="Eqnu_transpt"/>
</dbReference>
<dbReference type="GO" id="GO:0005886">
    <property type="term" value="C:plasma membrane"/>
    <property type="evidence" value="ECO:0007669"/>
    <property type="project" value="TreeGrafter"/>
</dbReference>
<keyword evidence="4 8" id="KW-0812">Transmembrane</keyword>
<feature type="transmembrane region" description="Helical" evidence="8">
    <location>
        <begin position="239"/>
        <end position="263"/>
    </location>
</feature>
<dbReference type="AlphaFoldDB" id="D2VNU6"/>
<keyword evidence="6 8" id="KW-0472">Membrane</keyword>
<dbReference type="GeneID" id="8862427"/>
<feature type="transmembrane region" description="Helical" evidence="8">
    <location>
        <begin position="180"/>
        <end position="199"/>
    </location>
</feature>
<reference evidence="9 10" key="1">
    <citation type="journal article" date="2010" name="Cell">
        <title>The genome of Naegleria gruberi illuminates early eukaryotic versatility.</title>
        <authorList>
            <person name="Fritz-Laylin L.K."/>
            <person name="Prochnik S.E."/>
            <person name="Ginger M.L."/>
            <person name="Dacks J.B."/>
            <person name="Carpenter M.L."/>
            <person name="Field M.C."/>
            <person name="Kuo A."/>
            <person name="Paredez A."/>
            <person name="Chapman J."/>
            <person name="Pham J."/>
            <person name="Shu S."/>
            <person name="Neupane R."/>
            <person name="Cipriano M."/>
            <person name="Mancuso J."/>
            <person name="Tu H."/>
            <person name="Salamov A."/>
            <person name="Lindquist E."/>
            <person name="Shapiro H."/>
            <person name="Lucas S."/>
            <person name="Grigoriev I.V."/>
            <person name="Cande W.Z."/>
            <person name="Fulton C."/>
            <person name="Rokhsar D.S."/>
            <person name="Dawson S.C."/>
        </authorList>
    </citation>
    <scope>NUCLEOTIDE SEQUENCE [LARGE SCALE GENOMIC DNA]</scope>
    <source>
        <strain evidence="9 10">NEG-M</strain>
    </source>
</reference>
<gene>
    <name evidence="9" type="ORF">NAEGRDRAFT_70623</name>
</gene>
<dbReference type="GO" id="GO:0005337">
    <property type="term" value="F:nucleoside transmembrane transporter activity"/>
    <property type="evidence" value="ECO:0007669"/>
    <property type="project" value="InterPro"/>
</dbReference>
<evidence type="ECO:0000313" key="10">
    <source>
        <dbReference type="Proteomes" id="UP000006671"/>
    </source>
</evidence>
<dbReference type="PANTHER" id="PTHR10332">
    <property type="entry name" value="EQUILIBRATIVE NUCLEOSIDE TRANSPORTER"/>
    <property type="match status" value="1"/>
</dbReference>
<sequence length="563" mass="64024">MISSVPPPQPSATVAVEDLHHQPRTKFTNQGNNELPHHHHQHDGMVDDEEESVMIRYHDRQNNFGISGKLIHDRDDDQQGVGGSDHMKNNIEFQNVELSSNNNGKVIMERKEKEILSDHGNRIDSQQQEVVNNSSLEPKDKYHMITIIFFIQGMGELFPWNAMLSAVDYLLALYSEQKVMLWMTSVYSLITLVTLLLLIKFGTHIRYRYRIYIPYVILIGLLIAVPLLYVIIGNRLAEFIILMAIVSVMAVCTGSIQSSVYGISSKLPHHYMNTVVSGSAFAGLFISLLRILTKVTIESGYEEVPIEILSTSTIIYFSFCAALNVVCIATFIILERSPFVQYYLNQKVEDQADANRDHAEITSIKNILTNIFKNVWINCLTIFLNFFVSLTIFPGLSSAIPSIYVGTSMETWLPIWSNLTFQIYDFLGRIAYYWIDILPSGKFIPIESLPPTTSKYELFKRKLRVSTQEIILLVLVLMRFILIPLFIFCLNPMLFKHDAIPLIFMFVMSLSNGYFNSILMSSAPKKFVNLHEKEITATTMTFFLLLGISVGSNFGLILGLILL</sequence>
<evidence type="ECO:0000256" key="5">
    <source>
        <dbReference type="ARBA" id="ARBA00022989"/>
    </source>
</evidence>
<evidence type="ECO:0000256" key="8">
    <source>
        <dbReference type="SAM" id="Phobius"/>
    </source>
</evidence>
<feature type="transmembrane region" description="Helical" evidence="8">
    <location>
        <begin position="313"/>
        <end position="334"/>
    </location>
</feature>
<evidence type="ECO:0000256" key="4">
    <source>
        <dbReference type="ARBA" id="ARBA00022692"/>
    </source>
</evidence>
<evidence type="ECO:0000313" key="9">
    <source>
        <dbReference type="EMBL" id="EFC41478.1"/>
    </source>
</evidence>
<feature type="transmembrane region" description="Helical" evidence="8">
    <location>
        <begin position="211"/>
        <end position="233"/>
    </location>
</feature>
<feature type="transmembrane region" description="Helical" evidence="8">
    <location>
        <begin position="142"/>
        <end position="160"/>
    </location>
</feature>